<dbReference type="AlphaFoldDB" id="A0A2H3DSR4"/>
<dbReference type="OMA" id="QTHIANR"/>
<evidence type="ECO:0000313" key="2">
    <source>
        <dbReference type="Proteomes" id="UP000217790"/>
    </source>
</evidence>
<feature type="non-terminal residue" evidence="1">
    <location>
        <position position="98"/>
    </location>
</feature>
<sequence>QKDWVSKLPAIEFALNCARSETTGYAPFMLNTGRIPRSMIWNSNMKNEYPSVRTFARLRRLAIMSAHDAILEARVKQTHIANRKRRFEPFHEGDLVYV</sequence>
<keyword evidence="2" id="KW-1185">Reference proteome</keyword>
<dbReference type="Proteomes" id="UP000217790">
    <property type="component" value="Unassembled WGS sequence"/>
</dbReference>
<dbReference type="OrthoDB" id="3227343at2759"/>
<name>A0A2H3DSR4_ARMGA</name>
<dbReference type="EMBL" id="KZ293648">
    <property type="protein sequence ID" value="PBK98269.1"/>
    <property type="molecule type" value="Genomic_DNA"/>
</dbReference>
<dbReference type="GO" id="GO:0003676">
    <property type="term" value="F:nucleic acid binding"/>
    <property type="evidence" value="ECO:0007669"/>
    <property type="project" value="InterPro"/>
</dbReference>
<proteinExistence type="predicted"/>
<dbReference type="STRING" id="47427.A0A2H3DSR4"/>
<evidence type="ECO:0000313" key="1">
    <source>
        <dbReference type="EMBL" id="PBK98269.1"/>
    </source>
</evidence>
<gene>
    <name evidence="1" type="ORF">ARMGADRAFT_882627</name>
</gene>
<dbReference type="Gene3D" id="3.30.420.10">
    <property type="entry name" value="Ribonuclease H-like superfamily/Ribonuclease H"/>
    <property type="match status" value="1"/>
</dbReference>
<protein>
    <submittedName>
        <fullName evidence="1">Uncharacterized protein</fullName>
    </submittedName>
</protein>
<accession>A0A2H3DSR4</accession>
<dbReference type="InParanoid" id="A0A2H3DSR4"/>
<organism evidence="1 2">
    <name type="scientific">Armillaria gallica</name>
    <name type="common">Bulbous honey fungus</name>
    <name type="synonym">Armillaria bulbosa</name>
    <dbReference type="NCBI Taxonomy" id="47427"/>
    <lineage>
        <taxon>Eukaryota</taxon>
        <taxon>Fungi</taxon>
        <taxon>Dikarya</taxon>
        <taxon>Basidiomycota</taxon>
        <taxon>Agaricomycotina</taxon>
        <taxon>Agaricomycetes</taxon>
        <taxon>Agaricomycetidae</taxon>
        <taxon>Agaricales</taxon>
        <taxon>Marasmiineae</taxon>
        <taxon>Physalacriaceae</taxon>
        <taxon>Armillaria</taxon>
    </lineage>
</organism>
<dbReference type="InterPro" id="IPR036397">
    <property type="entry name" value="RNaseH_sf"/>
</dbReference>
<reference evidence="2" key="1">
    <citation type="journal article" date="2017" name="Nat. Ecol. Evol.">
        <title>Genome expansion and lineage-specific genetic innovations in the forest pathogenic fungi Armillaria.</title>
        <authorList>
            <person name="Sipos G."/>
            <person name="Prasanna A.N."/>
            <person name="Walter M.C."/>
            <person name="O'Connor E."/>
            <person name="Balint B."/>
            <person name="Krizsan K."/>
            <person name="Kiss B."/>
            <person name="Hess J."/>
            <person name="Varga T."/>
            <person name="Slot J."/>
            <person name="Riley R."/>
            <person name="Boka B."/>
            <person name="Rigling D."/>
            <person name="Barry K."/>
            <person name="Lee J."/>
            <person name="Mihaltcheva S."/>
            <person name="LaButti K."/>
            <person name="Lipzen A."/>
            <person name="Waldron R."/>
            <person name="Moloney N.M."/>
            <person name="Sperisen C."/>
            <person name="Kredics L."/>
            <person name="Vagvoelgyi C."/>
            <person name="Patrignani A."/>
            <person name="Fitzpatrick D."/>
            <person name="Nagy I."/>
            <person name="Doyle S."/>
            <person name="Anderson J.B."/>
            <person name="Grigoriev I.V."/>
            <person name="Gueldener U."/>
            <person name="Muensterkoetter M."/>
            <person name="Nagy L.G."/>
        </authorList>
    </citation>
    <scope>NUCLEOTIDE SEQUENCE [LARGE SCALE GENOMIC DNA]</scope>
    <source>
        <strain evidence="2">Ar21-2</strain>
    </source>
</reference>
<feature type="non-terminal residue" evidence="1">
    <location>
        <position position="1"/>
    </location>
</feature>